<dbReference type="Gene3D" id="3.30.40.220">
    <property type="match status" value="1"/>
</dbReference>
<evidence type="ECO:0000313" key="2">
    <source>
        <dbReference type="Proteomes" id="UP000620127"/>
    </source>
</evidence>
<evidence type="ECO:0000313" key="1">
    <source>
        <dbReference type="EMBL" id="GGX23272.1"/>
    </source>
</evidence>
<dbReference type="RefSeq" id="WP_189347146.1">
    <property type="nucleotide sequence ID" value="NZ_BMYT01000006.1"/>
</dbReference>
<keyword evidence="2" id="KW-1185">Reference proteome</keyword>
<proteinExistence type="predicted"/>
<comment type="caution">
    <text evidence="1">The sequence shown here is derived from an EMBL/GenBank/DDBJ whole genome shotgun (WGS) entry which is preliminary data.</text>
</comment>
<accession>A0ABQ2XMC8</accession>
<reference evidence="2" key="1">
    <citation type="journal article" date="2019" name="Int. J. Syst. Evol. Microbiol.">
        <title>The Global Catalogue of Microorganisms (GCM) 10K type strain sequencing project: providing services to taxonomists for standard genome sequencing and annotation.</title>
        <authorList>
            <consortium name="The Broad Institute Genomics Platform"/>
            <consortium name="The Broad Institute Genome Sequencing Center for Infectious Disease"/>
            <person name="Wu L."/>
            <person name="Ma J."/>
        </authorList>
    </citation>
    <scope>NUCLEOTIDE SEQUENCE [LARGE SCALE GENOMIC DNA]</scope>
    <source>
        <strain evidence="2">KCTC 23916</strain>
    </source>
</reference>
<protein>
    <submittedName>
        <fullName evidence="1">Uncharacterized protein</fullName>
    </submittedName>
</protein>
<name>A0ABQ2XMC8_9BURK</name>
<sequence length="344" mass="39305">MRENLNEKKASEFNLYFNNVLYKDQLMQGWLSVNSVADTVHAQILLNEECASLGTACAAAKMRLDKKTPESFRNSFQAYRGPKSFPDYFERKWLSLRLNAVKRGLVLNGDVTPETIQQITGEYCPVSLTRFTLSGQHPSNPSIDRLYNDGTYAVANLVVVTQRVNRAKADKSFEEIFELALSEQDSDGLTAIEWARLTCLMYGAWNAYNGDRDPYLIPLSTYPSHRIFTSESQVVQLLLLKLCTDRNIGTGSARWLDATRKSGQAEKLFQDFMVQLNKAVEEEEFAPSAWLRTDLFRSFAEWYMLSKPAITAMLQQLHLKFQREVSHQQLINTWAVGERNKANK</sequence>
<dbReference type="EMBL" id="BMYT01000006">
    <property type="protein sequence ID" value="GGX23272.1"/>
    <property type="molecule type" value="Genomic_DNA"/>
</dbReference>
<dbReference type="Proteomes" id="UP000620127">
    <property type="component" value="Unassembled WGS sequence"/>
</dbReference>
<gene>
    <name evidence="1" type="ORF">GCM10011282_31710</name>
</gene>
<organism evidence="1 2">
    <name type="scientific">Undibacterium macrobrachii</name>
    <dbReference type="NCBI Taxonomy" id="1119058"/>
    <lineage>
        <taxon>Bacteria</taxon>
        <taxon>Pseudomonadati</taxon>
        <taxon>Pseudomonadota</taxon>
        <taxon>Betaproteobacteria</taxon>
        <taxon>Burkholderiales</taxon>
        <taxon>Oxalobacteraceae</taxon>
        <taxon>Undibacterium</taxon>
    </lineage>
</organism>